<proteinExistence type="inferred from homology"/>
<accession>A0AAE1MG49</accession>
<dbReference type="PANTHER" id="PTHR47991">
    <property type="entry name" value="OXOGLUTARATE/IRON-DEPENDENT DIOXYGENASE"/>
    <property type="match status" value="1"/>
</dbReference>
<name>A0AAE1MG49_9FABA</name>
<keyword evidence="5" id="KW-0560">Oxidoreductase</keyword>
<evidence type="ECO:0000313" key="8">
    <source>
        <dbReference type="Proteomes" id="UP001293593"/>
    </source>
</evidence>
<sequence>MASSADPVVNNFPSIRATDICSIKAVADESAKLSAIPATYNSLTDPRQRQVSDELTAQIPVIDFSLLLSDDPQLHAKAVQHLAKACEEWGFFMVINHGIPVSLIDDVISLSQKFHNLSDEDKAEFTDKGVSTPIRCGTSFSPKSEDVHYWRDYLKVITHPHWAFPHKPQGFNDEAKEYCRETRKVARKLLEGISESLDLEPEAIAKATGFDTGHQVFIANLYPPCPRPELALGMPPHSDHGFLALLIQNDIGGLQISHKGNWVNVEPLPNSILVNTADQLEVASNGKYRSVLHRAVVNKKETRISVVTVNGPDLEKEVRPMPELMEREEAVFRGMKFKEYYELQQKNRLDGKTCMDHIRTKPREQRVLLGHLKASCSVYGNEPSLTVIEKTNLNPAAVGDIVGTWISESW</sequence>
<dbReference type="Proteomes" id="UP001293593">
    <property type="component" value="Unassembled WGS sequence"/>
</dbReference>
<evidence type="ECO:0000256" key="5">
    <source>
        <dbReference type="RuleBase" id="RU003682"/>
    </source>
</evidence>
<evidence type="ECO:0000259" key="6">
    <source>
        <dbReference type="PROSITE" id="PS51471"/>
    </source>
</evidence>
<feature type="domain" description="Fe2OG dioxygenase" evidence="6">
    <location>
        <begin position="212"/>
        <end position="312"/>
    </location>
</feature>
<dbReference type="Pfam" id="PF03171">
    <property type="entry name" value="2OG-FeII_Oxy"/>
    <property type="match status" value="1"/>
</dbReference>
<dbReference type="PROSITE" id="PS51471">
    <property type="entry name" value="FE2OG_OXY"/>
    <property type="match status" value="1"/>
</dbReference>
<dbReference type="AlphaFoldDB" id="A0AAE1MG49"/>
<dbReference type="GO" id="GO:0031418">
    <property type="term" value="F:L-ascorbic acid binding"/>
    <property type="evidence" value="ECO:0007669"/>
    <property type="project" value="UniProtKB-KW"/>
</dbReference>
<keyword evidence="3" id="KW-0847">Vitamin C</keyword>
<dbReference type="InterPro" id="IPR026992">
    <property type="entry name" value="DIOX_N"/>
</dbReference>
<dbReference type="Pfam" id="PF14226">
    <property type="entry name" value="DIOX_N"/>
    <property type="match status" value="1"/>
</dbReference>
<dbReference type="GO" id="GO:0016491">
    <property type="term" value="F:oxidoreductase activity"/>
    <property type="evidence" value="ECO:0007669"/>
    <property type="project" value="UniProtKB-KW"/>
</dbReference>
<comment type="caution">
    <text evidence="7">The sequence shown here is derived from an EMBL/GenBank/DDBJ whole genome shotgun (WGS) entry which is preliminary data.</text>
</comment>
<keyword evidence="2 5" id="KW-0479">Metal-binding</keyword>
<dbReference type="SUPFAM" id="SSF51197">
    <property type="entry name" value="Clavaminate synthase-like"/>
    <property type="match status" value="1"/>
</dbReference>
<dbReference type="GO" id="GO:0046872">
    <property type="term" value="F:metal ion binding"/>
    <property type="evidence" value="ECO:0007669"/>
    <property type="project" value="UniProtKB-KW"/>
</dbReference>
<dbReference type="InterPro" id="IPR027443">
    <property type="entry name" value="IPNS-like_sf"/>
</dbReference>
<gene>
    <name evidence="7" type="ORF">QN277_027234</name>
</gene>
<dbReference type="InterPro" id="IPR005123">
    <property type="entry name" value="Oxoglu/Fe-dep_dioxygenase_dom"/>
</dbReference>
<organism evidence="7 8">
    <name type="scientific">Acacia crassicarpa</name>
    <name type="common">northern wattle</name>
    <dbReference type="NCBI Taxonomy" id="499986"/>
    <lineage>
        <taxon>Eukaryota</taxon>
        <taxon>Viridiplantae</taxon>
        <taxon>Streptophyta</taxon>
        <taxon>Embryophyta</taxon>
        <taxon>Tracheophyta</taxon>
        <taxon>Spermatophyta</taxon>
        <taxon>Magnoliopsida</taxon>
        <taxon>eudicotyledons</taxon>
        <taxon>Gunneridae</taxon>
        <taxon>Pentapetalae</taxon>
        <taxon>rosids</taxon>
        <taxon>fabids</taxon>
        <taxon>Fabales</taxon>
        <taxon>Fabaceae</taxon>
        <taxon>Caesalpinioideae</taxon>
        <taxon>mimosoid clade</taxon>
        <taxon>Acacieae</taxon>
        <taxon>Acacia</taxon>
    </lineage>
</organism>
<keyword evidence="8" id="KW-1185">Reference proteome</keyword>
<comment type="similarity">
    <text evidence="1 5">Belongs to the iron/ascorbate-dependent oxidoreductase family.</text>
</comment>
<dbReference type="Gene3D" id="2.60.120.330">
    <property type="entry name" value="B-lactam Antibiotic, Isopenicillin N Synthase, Chain"/>
    <property type="match status" value="1"/>
</dbReference>
<evidence type="ECO:0000256" key="1">
    <source>
        <dbReference type="ARBA" id="ARBA00008056"/>
    </source>
</evidence>
<dbReference type="InterPro" id="IPR050295">
    <property type="entry name" value="Plant_2OG-oxidoreductases"/>
</dbReference>
<evidence type="ECO:0000256" key="4">
    <source>
        <dbReference type="ARBA" id="ARBA00023004"/>
    </source>
</evidence>
<keyword evidence="4 5" id="KW-0408">Iron</keyword>
<evidence type="ECO:0000256" key="3">
    <source>
        <dbReference type="ARBA" id="ARBA00022896"/>
    </source>
</evidence>
<evidence type="ECO:0000256" key="2">
    <source>
        <dbReference type="ARBA" id="ARBA00022723"/>
    </source>
</evidence>
<dbReference type="EMBL" id="JAWXYG010000008">
    <property type="protein sequence ID" value="KAK4266287.1"/>
    <property type="molecule type" value="Genomic_DNA"/>
</dbReference>
<reference evidence="7" key="1">
    <citation type="submission" date="2023-10" db="EMBL/GenBank/DDBJ databases">
        <title>Chromosome-level genome of the transformable northern wattle, Acacia crassicarpa.</title>
        <authorList>
            <person name="Massaro I."/>
            <person name="Sinha N.R."/>
            <person name="Poethig S."/>
            <person name="Leichty A.R."/>
        </authorList>
    </citation>
    <scope>NUCLEOTIDE SEQUENCE</scope>
    <source>
        <strain evidence="7">Acra3RX</strain>
        <tissue evidence="7">Leaf</tissue>
    </source>
</reference>
<protein>
    <recommendedName>
        <fullName evidence="6">Fe2OG dioxygenase domain-containing protein</fullName>
    </recommendedName>
</protein>
<dbReference type="InterPro" id="IPR044861">
    <property type="entry name" value="IPNS-like_FE2OG_OXY"/>
</dbReference>
<evidence type="ECO:0000313" key="7">
    <source>
        <dbReference type="EMBL" id="KAK4266287.1"/>
    </source>
</evidence>